<keyword evidence="3" id="KW-0805">Transcription regulation</keyword>
<accession>A0A8K0WUG3</accession>
<evidence type="ECO:0000256" key="5">
    <source>
        <dbReference type="ARBA" id="ARBA00023242"/>
    </source>
</evidence>
<dbReference type="SUPFAM" id="SSF57701">
    <property type="entry name" value="Zn2/Cys6 DNA-binding domain"/>
    <property type="match status" value="1"/>
</dbReference>
<evidence type="ECO:0000256" key="1">
    <source>
        <dbReference type="ARBA" id="ARBA00022723"/>
    </source>
</evidence>
<dbReference type="InterPro" id="IPR036864">
    <property type="entry name" value="Zn2-C6_fun-type_DNA-bd_sf"/>
</dbReference>
<keyword evidence="5" id="KW-0539">Nucleus</keyword>
<dbReference type="Proteomes" id="UP000813444">
    <property type="component" value="Unassembled WGS sequence"/>
</dbReference>
<evidence type="ECO:0000256" key="4">
    <source>
        <dbReference type="ARBA" id="ARBA00023163"/>
    </source>
</evidence>
<dbReference type="Gene3D" id="4.10.240.10">
    <property type="entry name" value="Zn(2)-C6 fungal-type DNA-binding domain"/>
    <property type="match status" value="1"/>
</dbReference>
<dbReference type="EMBL" id="JAGPNK010000002">
    <property type="protein sequence ID" value="KAH7325561.1"/>
    <property type="molecule type" value="Genomic_DNA"/>
</dbReference>
<evidence type="ECO:0000256" key="3">
    <source>
        <dbReference type="ARBA" id="ARBA00023015"/>
    </source>
</evidence>
<keyword evidence="2" id="KW-0862">Zinc</keyword>
<dbReference type="SMART" id="SM00066">
    <property type="entry name" value="GAL4"/>
    <property type="match status" value="1"/>
</dbReference>
<name>A0A8K0WUG3_9HYPO</name>
<dbReference type="InterPro" id="IPR001138">
    <property type="entry name" value="Zn2Cys6_DnaBD"/>
</dbReference>
<keyword evidence="4" id="KW-0804">Transcription</keyword>
<evidence type="ECO:0000313" key="8">
    <source>
        <dbReference type="Proteomes" id="UP000813444"/>
    </source>
</evidence>
<dbReference type="Pfam" id="PF00172">
    <property type="entry name" value="Zn_clus"/>
    <property type="match status" value="1"/>
</dbReference>
<dbReference type="GO" id="GO:0008270">
    <property type="term" value="F:zinc ion binding"/>
    <property type="evidence" value="ECO:0007669"/>
    <property type="project" value="InterPro"/>
</dbReference>
<dbReference type="PRINTS" id="PR00755">
    <property type="entry name" value="AFLATOXINBRP"/>
</dbReference>
<evidence type="ECO:0000256" key="2">
    <source>
        <dbReference type="ARBA" id="ARBA00022833"/>
    </source>
</evidence>
<gene>
    <name evidence="7" type="ORF">B0I35DRAFT_420758</name>
</gene>
<dbReference type="PANTHER" id="PTHR47660">
    <property type="entry name" value="TRANSCRIPTION FACTOR WITH C2H2 AND ZN(2)-CYS(6) DNA BINDING DOMAIN (EUROFUNG)-RELATED-RELATED"/>
    <property type="match status" value="1"/>
</dbReference>
<dbReference type="GO" id="GO:0000981">
    <property type="term" value="F:DNA-binding transcription factor activity, RNA polymerase II-specific"/>
    <property type="evidence" value="ECO:0007669"/>
    <property type="project" value="InterPro"/>
</dbReference>
<protein>
    <recommendedName>
        <fullName evidence="6">Zn(2)-C6 fungal-type domain-containing protein</fullName>
    </recommendedName>
</protein>
<organism evidence="7 8">
    <name type="scientific">Stachybotrys elegans</name>
    <dbReference type="NCBI Taxonomy" id="80388"/>
    <lineage>
        <taxon>Eukaryota</taxon>
        <taxon>Fungi</taxon>
        <taxon>Dikarya</taxon>
        <taxon>Ascomycota</taxon>
        <taxon>Pezizomycotina</taxon>
        <taxon>Sordariomycetes</taxon>
        <taxon>Hypocreomycetidae</taxon>
        <taxon>Hypocreales</taxon>
        <taxon>Stachybotryaceae</taxon>
        <taxon>Stachybotrys</taxon>
    </lineage>
</organism>
<keyword evidence="1" id="KW-0479">Metal-binding</keyword>
<dbReference type="PROSITE" id="PS50048">
    <property type="entry name" value="ZN2_CY6_FUNGAL_2"/>
    <property type="match status" value="1"/>
</dbReference>
<reference evidence="7" key="1">
    <citation type="journal article" date="2021" name="Nat. Commun.">
        <title>Genetic determinants of endophytism in the Arabidopsis root mycobiome.</title>
        <authorList>
            <person name="Mesny F."/>
            <person name="Miyauchi S."/>
            <person name="Thiergart T."/>
            <person name="Pickel B."/>
            <person name="Atanasova L."/>
            <person name="Karlsson M."/>
            <person name="Huettel B."/>
            <person name="Barry K.W."/>
            <person name="Haridas S."/>
            <person name="Chen C."/>
            <person name="Bauer D."/>
            <person name="Andreopoulos W."/>
            <person name="Pangilinan J."/>
            <person name="LaButti K."/>
            <person name="Riley R."/>
            <person name="Lipzen A."/>
            <person name="Clum A."/>
            <person name="Drula E."/>
            <person name="Henrissat B."/>
            <person name="Kohler A."/>
            <person name="Grigoriev I.V."/>
            <person name="Martin F.M."/>
            <person name="Hacquard S."/>
        </authorList>
    </citation>
    <scope>NUCLEOTIDE SEQUENCE</scope>
    <source>
        <strain evidence="7">MPI-CAGE-CH-0235</strain>
    </source>
</reference>
<dbReference type="OrthoDB" id="5423818at2759"/>
<evidence type="ECO:0000313" key="7">
    <source>
        <dbReference type="EMBL" id="KAH7325561.1"/>
    </source>
</evidence>
<proteinExistence type="predicted"/>
<sequence>MAILNSVETSAASEFLSFCPQCHKAYTLGQSLSLYAWKICTNATSESTFQRHLKYCRRTNDGSKRRLQSCVSCKSSKKKCCATKPRCSRCELKGWPCGYEDARPTRARDQAGQALPDWQGSVYSFIDPPSAVNGILNLEGNDVELYGSRRGIPLPPSEFGLPANTDLNFGLDVPFGPFGQNLLPSVSGIESQNIQEHLTLGNNFPDQVVSPILPDSALIPVRRSKPRLGIVASLIVDTVSSFPLMMTRRKTLPPFIHPYWNRVQLPETLSNCIAIAQLLVGCNVDMLHQYCLSAANEAQRLLAEMGTMTLFELLNAIQTTVAYLTMAIMQQGPDLPSGAPLFMRAFRLLTARFRELCGGSFSQTEEQCPSLSWDEWIFAESRRRIACLWFIIGQVVQAHEEVSFPAYNDYGSLPLISTKTLWEARSQQEWEAEKALDDFNMPVRTFGELLDLKRSPKSPLHAKRLQSWESGTDKLGNLLNIVTTIFLD</sequence>
<comment type="caution">
    <text evidence="7">The sequence shown here is derived from an EMBL/GenBank/DDBJ whole genome shotgun (WGS) entry which is preliminary data.</text>
</comment>
<dbReference type="PROSITE" id="PS00463">
    <property type="entry name" value="ZN2_CY6_FUNGAL_1"/>
    <property type="match status" value="1"/>
</dbReference>
<dbReference type="AlphaFoldDB" id="A0A8K0WUG3"/>
<keyword evidence="8" id="KW-1185">Reference proteome</keyword>
<evidence type="ECO:0000259" key="6">
    <source>
        <dbReference type="PROSITE" id="PS50048"/>
    </source>
</evidence>
<dbReference type="PANTHER" id="PTHR47660:SF3">
    <property type="entry name" value="FINGER DOMAIN PROTEIN, PUTATIVE (AFU_ORTHOLOGUE AFUA_4G03310)-RELATED"/>
    <property type="match status" value="1"/>
</dbReference>
<feature type="domain" description="Zn(2)-C6 fungal-type" evidence="6">
    <location>
        <begin position="69"/>
        <end position="99"/>
    </location>
</feature>